<keyword evidence="3" id="KW-1185">Reference proteome</keyword>
<feature type="binding site" evidence="1">
    <location>
        <position position="213"/>
    </location>
    <ligand>
        <name>Mg(2+)</name>
        <dbReference type="ChEBI" id="CHEBI:18420"/>
        <label>1</label>
    </ligand>
</feature>
<evidence type="ECO:0000256" key="1">
    <source>
        <dbReference type="PIRSR" id="PIRSR605502-1"/>
    </source>
</evidence>
<keyword evidence="1" id="KW-0460">Magnesium</keyword>
<comment type="caution">
    <text evidence="2">The sequence shown here is derived from an EMBL/GenBank/DDBJ whole genome shotgun (WGS) entry which is preliminary data.</text>
</comment>
<keyword evidence="2" id="KW-0378">Hydrolase</keyword>
<dbReference type="HOGENOM" id="CLU_679450_0_0_10"/>
<dbReference type="EMBL" id="AEWX01000017">
    <property type="protein sequence ID" value="EGC20230.1"/>
    <property type="molecule type" value="Genomic_DNA"/>
</dbReference>
<comment type="cofactor">
    <cofactor evidence="1">
        <name>Mg(2+)</name>
        <dbReference type="ChEBI" id="CHEBI:18420"/>
    </cofactor>
    <text evidence="1">Binds 2 magnesium ions per subunit.</text>
</comment>
<feature type="binding site" evidence="1">
    <location>
        <position position="36"/>
    </location>
    <ligand>
        <name>Mg(2+)</name>
        <dbReference type="ChEBI" id="CHEBI:18420"/>
        <label>1</label>
    </ligand>
</feature>
<dbReference type="OrthoDB" id="9798107at2"/>
<accession>F0F6E8</accession>
<protein>
    <submittedName>
        <fullName evidence="2">ADP-ribosylglycohydrolase</fullName>
        <ecNumber evidence="2">3.2.-.-</ecNumber>
    </submittedName>
</protein>
<feature type="binding site" evidence="1">
    <location>
        <position position="34"/>
    </location>
    <ligand>
        <name>Mg(2+)</name>
        <dbReference type="ChEBI" id="CHEBI:18420"/>
        <label>1</label>
    </ligand>
</feature>
<sequence length="405" mass="45544">MLGAIIGDIIGSVYEFHNTKRKDFHLFTPKSRFTDDTVMTLAVAEWLTEDRSHGKEELVRRMQTLGRQYPTAGYGGKFMRWLYNPKPEPYYSYGNGSGMRVSPVAFYAHSLDETLHLAELSAEVTHNHPEGIKGAKAIASAIYLARTEATKEEIRSYVEENFLYDLHRSLDDLRPAYTYDMSCQKTVPPAILAFLEGHDFEEVIRLAVSLGGDSDTIAAMAGGIAQAFYGVPRKLATYCYALLTPPLRTILDNFEEMLGCRESDPFCLERFVEAQETNGKYQQALVELEHGHKTTHWIWYVFPQLKGLGHSAYAQYYGIADADEASAYLAHPLLGSRLREAAHAVLTHGGKDIEAVMGGHIDTLKLRSSMTLFDAVCPNDVFGKVLDTFYKGNKDELTIERMKKR</sequence>
<dbReference type="RefSeq" id="WP_007368700.1">
    <property type="nucleotide sequence ID" value="NZ_GL872283.1"/>
</dbReference>
<keyword evidence="1" id="KW-0479">Metal-binding</keyword>
<dbReference type="InterPro" id="IPR050792">
    <property type="entry name" value="ADP-ribosylglycohydrolase"/>
</dbReference>
<dbReference type="InterPro" id="IPR036705">
    <property type="entry name" value="Ribosyl_crysJ1_sf"/>
</dbReference>
<name>F0F6E8_9BACT</name>
<organism evidence="2 3">
    <name type="scientific">Prevotella multiformis DSM 16608</name>
    <dbReference type="NCBI Taxonomy" id="888743"/>
    <lineage>
        <taxon>Bacteria</taxon>
        <taxon>Pseudomonadati</taxon>
        <taxon>Bacteroidota</taxon>
        <taxon>Bacteroidia</taxon>
        <taxon>Bacteroidales</taxon>
        <taxon>Prevotellaceae</taxon>
        <taxon>Prevotella</taxon>
    </lineage>
</organism>
<dbReference type="PANTHER" id="PTHR16222:SF12">
    <property type="entry name" value="ADP-RIBOSYLGLYCOHYDROLASE-RELATED"/>
    <property type="match status" value="1"/>
</dbReference>
<dbReference type="GO" id="GO:0016798">
    <property type="term" value="F:hydrolase activity, acting on glycosyl bonds"/>
    <property type="evidence" value="ECO:0007669"/>
    <property type="project" value="UniProtKB-KW"/>
</dbReference>
<dbReference type="EC" id="3.2.-.-" evidence="2"/>
<gene>
    <name evidence="2" type="ORF">HMPREF9141_1170</name>
</gene>
<evidence type="ECO:0000313" key="2">
    <source>
        <dbReference type="EMBL" id="EGC20230.1"/>
    </source>
</evidence>
<feature type="binding site" evidence="1">
    <location>
        <position position="216"/>
    </location>
    <ligand>
        <name>Mg(2+)</name>
        <dbReference type="ChEBI" id="CHEBI:18420"/>
        <label>1</label>
    </ligand>
</feature>
<dbReference type="InterPro" id="IPR036287">
    <property type="entry name" value="Rv1873-like_sf"/>
</dbReference>
<proteinExistence type="predicted"/>
<dbReference type="eggNOG" id="COG1397">
    <property type="taxonomic scope" value="Bacteria"/>
</dbReference>
<dbReference type="Gene3D" id="1.10.4080.10">
    <property type="entry name" value="ADP-ribosylation/Crystallin J1"/>
    <property type="match status" value="1"/>
</dbReference>
<dbReference type="AlphaFoldDB" id="F0F6E8"/>
<dbReference type="Pfam" id="PF08837">
    <property type="entry name" value="DUF1810"/>
    <property type="match status" value="1"/>
</dbReference>
<dbReference type="Gene3D" id="1.25.40.380">
    <property type="entry name" value="Protein of unknown function DUF1810"/>
    <property type="match status" value="1"/>
</dbReference>
<feature type="binding site" evidence="1">
    <location>
        <position position="215"/>
    </location>
    <ligand>
        <name>Mg(2+)</name>
        <dbReference type="ChEBI" id="CHEBI:18420"/>
        <label>1</label>
    </ligand>
</feature>
<keyword evidence="2" id="KW-0326">Glycosidase</keyword>
<dbReference type="PANTHER" id="PTHR16222">
    <property type="entry name" value="ADP-RIBOSYLGLYCOHYDROLASE"/>
    <property type="match status" value="1"/>
</dbReference>
<dbReference type="SUPFAM" id="SSF101478">
    <property type="entry name" value="ADP-ribosylglycohydrolase"/>
    <property type="match status" value="1"/>
</dbReference>
<evidence type="ECO:0000313" key="3">
    <source>
        <dbReference type="Proteomes" id="UP000005697"/>
    </source>
</evidence>
<dbReference type="InterPro" id="IPR005502">
    <property type="entry name" value="Ribosyl_crysJ1"/>
</dbReference>
<dbReference type="Proteomes" id="UP000005697">
    <property type="component" value="Unassembled WGS sequence"/>
</dbReference>
<dbReference type="eggNOG" id="COG5579">
    <property type="taxonomic scope" value="Bacteria"/>
</dbReference>
<feature type="binding site" evidence="1">
    <location>
        <position position="35"/>
    </location>
    <ligand>
        <name>Mg(2+)</name>
        <dbReference type="ChEBI" id="CHEBI:18420"/>
        <label>1</label>
    </ligand>
</feature>
<dbReference type="Pfam" id="PF03747">
    <property type="entry name" value="ADP_ribosyl_GH"/>
    <property type="match status" value="1"/>
</dbReference>
<dbReference type="SUPFAM" id="SSF140736">
    <property type="entry name" value="Rv1873-like"/>
    <property type="match status" value="1"/>
</dbReference>
<reference evidence="2 3" key="1">
    <citation type="submission" date="2011-01" db="EMBL/GenBank/DDBJ databases">
        <authorList>
            <person name="Muzny D."/>
            <person name="Qin X."/>
            <person name="Deng J."/>
            <person name="Jiang H."/>
            <person name="Liu Y."/>
            <person name="Qu J."/>
            <person name="Song X.-Z."/>
            <person name="Zhang L."/>
            <person name="Thornton R."/>
            <person name="Coyle M."/>
            <person name="Francisco L."/>
            <person name="Jackson L."/>
            <person name="Javaid M."/>
            <person name="Korchina V."/>
            <person name="Kovar C."/>
            <person name="Mata R."/>
            <person name="Mathew T."/>
            <person name="Ngo R."/>
            <person name="Nguyen L."/>
            <person name="Nguyen N."/>
            <person name="Okwuonu G."/>
            <person name="Ongeri F."/>
            <person name="Pham C."/>
            <person name="Simmons D."/>
            <person name="Wilczek-Boney K."/>
            <person name="Hale W."/>
            <person name="Jakkamsetti A."/>
            <person name="Pham P."/>
            <person name="Ruth R."/>
            <person name="San Lucas F."/>
            <person name="Warren J."/>
            <person name="Zhang J."/>
            <person name="Zhao Z."/>
            <person name="Zhou C."/>
            <person name="Zhu D."/>
            <person name="Lee S."/>
            <person name="Bess C."/>
            <person name="Blankenburg K."/>
            <person name="Forbes L."/>
            <person name="Fu Q."/>
            <person name="Gubbala S."/>
            <person name="Hirani K."/>
            <person name="Jayaseelan J.C."/>
            <person name="Lara F."/>
            <person name="Munidasa M."/>
            <person name="Palculict T."/>
            <person name="Patil S."/>
            <person name="Pu L.-L."/>
            <person name="Saada N."/>
            <person name="Tang L."/>
            <person name="Weissenberger G."/>
            <person name="Zhu Y."/>
            <person name="Hemphill L."/>
            <person name="Shang Y."/>
            <person name="Youmans B."/>
            <person name="Ayvaz T."/>
            <person name="Ross M."/>
            <person name="Santibanez J."/>
            <person name="Aqrawi P."/>
            <person name="Gross S."/>
            <person name="Joshi V."/>
            <person name="Fowler G."/>
            <person name="Nazareth L."/>
            <person name="Reid J."/>
            <person name="Worley K."/>
            <person name="Petrosino J."/>
            <person name="Highlander S."/>
            <person name="Gibbs R."/>
        </authorList>
    </citation>
    <scope>NUCLEOTIDE SEQUENCE [LARGE SCALE GENOMIC DNA]</scope>
    <source>
        <strain evidence="2 3">DSM 16608</strain>
    </source>
</reference>
<dbReference type="GO" id="GO:0046872">
    <property type="term" value="F:metal ion binding"/>
    <property type="evidence" value="ECO:0007669"/>
    <property type="project" value="UniProtKB-KW"/>
</dbReference>
<dbReference type="InterPro" id="IPR014937">
    <property type="entry name" value="DUF1810"/>
</dbReference>